<dbReference type="Proteomes" id="UP000070700">
    <property type="component" value="Unassembled WGS sequence"/>
</dbReference>
<keyword evidence="3" id="KW-1185">Reference proteome</keyword>
<organism evidence="2 3">
    <name type="scientific">Mollisia scopiformis</name>
    <name type="common">Conifer needle endophyte fungus</name>
    <name type="synonym">Phialocephala scopiformis</name>
    <dbReference type="NCBI Taxonomy" id="149040"/>
    <lineage>
        <taxon>Eukaryota</taxon>
        <taxon>Fungi</taxon>
        <taxon>Dikarya</taxon>
        <taxon>Ascomycota</taxon>
        <taxon>Pezizomycotina</taxon>
        <taxon>Leotiomycetes</taxon>
        <taxon>Helotiales</taxon>
        <taxon>Mollisiaceae</taxon>
        <taxon>Mollisia</taxon>
    </lineage>
</organism>
<protein>
    <submittedName>
        <fullName evidence="2">Uncharacterized protein</fullName>
    </submittedName>
</protein>
<sequence length="124" mass="14195">MEPHQQISAQPSFNDFQQGRAGRGNGARARRYDVEDIPKFHSPPRNRGRAPSPQTFMPPQFGPKSPLRAPDSHNKSMPSVPRQEDINDWDDVYYEGHEFQIATRPIRILRLLEAETPPSGDEYI</sequence>
<reference evidence="2 3" key="1">
    <citation type="submission" date="2015-10" db="EMBL/GenBank/DDBJ databases">
        <title>Full genome of DAOMC 229536 Phialocephala scopiformis, a fungal endophyte of spruce producing the potent anti-insectan compound rugulosin.</title>
        <authorList>
            <consortium name="DOE Joint Genome Institute"/>
            <person name="Walker A.K."/>
            <person name="Frasz S.L."/>
            <person name="Seifert K.A."/>
            <person name="Miller J.D."/>
            <person name="Mondo S.J."/>
            <person name="Labutti K."/>
            <person name="Lipzen A."/>
            <person name="Dockter R."/>
            <person name="Kennedy M."/>
            <person name="Grigoriev I.V."/>
            <person name="Spatafora J.W."/>
        </authorList>
    </citation>
    <scope>NUCLEOTIDE SEQUENCE [LARGE SCALE GENOMIC DNA]</scope>
    <source>
        <strain evidence="2 3">CBS 120377</strain>
    </source>
</reference>
<dbReference type="RefSeq" id="XP_018064013.1">
    <property type="nucleotide sequence ID" value="XM_018220624.1"/>
</dbReference>
<evidence type="ECO:0000256" key="1">
    <source>
        <dbReference type="SAM" id="MobiDB-lite"/>
    </source>
</evidence>
<proteinExistence type="predicted"/>
<evidence type="ECO:0000313" key="2">
    <source>
        <dbReference type="EMBL" id="KUJ09658.1"/>
    </source>
</evidence>
<dbReference type="KEGG" id="psco:LY89DRAFT_740737"/>
<name>A0A132BBA4_MOLSC</name>
<dbReference type="EMBL" id="KQ947431">
    <property type="protein sequence ID" value="KUJ09658.1"/>
    <property type="molecule type" value="Genomic_DNA"/>
</dbReference>
<feature type="compositionally biased region" description="Polar residues" evidence="1">
    <location>
        <begin position="1"/>
        <end position="17"/>
    </location>
</feature>
<feature type="region of interest" description="Disordered" evidence="1">
    <location>
        <begin position="1"/>
        <end position="84"/>
    </location>
</feature>
<evidence type="ECO:0000313" key="3">
    <source>
        <dbReference type="Proteomes" id="UP000070700"/>
    </source>
</evidence>
<dbReference type="GeneID" id="28830350"/>
<accession>A0A132BBA4</accession>
<feature type="compositionally biased region" description="Basic and acidic residues" evidence="1">
    <location>
        <begin position="30"/>
        <end position="39"/>
    </location>
</feature>
<gene>
    <name evidence="2" type="ORF">LY89DRAFT_740737</name>
</gene>
<dbReference type="AlphaFoldDB" id="A0A132BBA4"/>
<dbReference type="InParanoid" id="A0A132BBA4"/>